<name>A1TVN2_PARC0</name>
<evidence type="ECO:0000313" key="3">
    <source>
        <dbReference type="Proteomes" id="UP000002596"/>
    </source>
</evidence>
<organism evidence="2 3">
    <name type="scientific">Paracidovorax citrulli (strain AAC00-1)</name>
    <name type="common">Acidovorax citrulli</name>
    <dbReference type="NCBI Taxonomy" id="397945"/>
    <lineage>
        <taxon>Bacteria</taxon>
        <taxon>Pseudomonadati</taxon>
        <taxon>Pseudomonadota</taxon>
        <taxon>Betaproteobacteria</taxon>
        <taxon>Burkholderiales</taxon>
        <taxon>Comamonadaceae</taxon>
        <taxon>Paracidovorax</taxon>
    </lineage>
</organism>
<protein>
    <submittedName>
        <fullName evidence="2">Uncharacterized protein</fullName>
    </submittedName>
</protein>
<sequence length="85" mass="9300">MRGREASHRRAQRHRTGYTHAPGQPERHTHDYIRHGITDLFAALDVRGWYGHRRSAQAPSQRGVPPLPADGGANGSRSVGPAPCA</sequence>
<dbReference type="HOGENOM" id="CLU_2505177_0_0_4"/>
<accession>A1TVN2</accession>
<feature type="region of interest" description="Disordered" evidence="1">
    <location>
        <begin position="54"/>
        <end position="85"/>
    </location>
</feature>
<dbReference type="KEGG" id="aav:Aave_4482"/>
<dbReference type="AlphaFoldDB" id="A1TVN2"/>
<proteinExistence type="predicted"/>
<evidence type="ECO:0000313" key="2">
    <source>
        <dbReference type="EMBL" id="ABM35020.1"/>
    </source>
</evidence>
<dbReference type="EMBL" id="CP000512">
    <property type="protein sequence ID" value="ABM35020.1"/>
    <property type="molecule type" value="Genomic_DNA"/>
</dbReference>
<dbReference type="STRING" id="397945.Aave_4482"/>
<reference evidence="2 3" key="1">
    <citation type="submission" date="2006-12" db="EMBL/GenBank/DDBJ databases">
        <title>Complete sequence of Acidovorax avenae subsp. citrulli AAC00-1.</title>
        <authorList>
            <consortium name="US DOE Joint Genome Institute"/>
            <person name="Copeland A."/>
            <person name="Lucas S."/>
            <person name="Lapidus A."/>
            <person name="Barry K."/>
            <person name="Detter J.C."/>
            <person name="Glavina del Rio T."/>
            <person name="Dalin E."/>
            <person name="Tice H."/>
            <person name="Pitluck S."/>
            <person name="Kiss H."/>
            <person name="Brettin T."/>
            <person name="Bruce D."/>
            <person name="Han C."/>
            <person name="Tapia R."/>
            <person name="Gilna P."/>
            <person name="Schmutz J."/>
            <person name="Larimer F."/>
            <person name="Land M."/>
            <person name="Hauser L."/>
            <person name="Kyrpides N."/>
            <person name="Kim E."/>
            <person name="Stahl D."/>
            <person name="Richardson P."/>
        </authorList>
    </citation>
    <scope>NUCLEOTIDE SEQUENCE [LARGE SCALE GENOMIC DNA]</scope>
    <source>
        <strain evidence="2 3">AAC00-1</strain>
    </source>
</reference>
<dbReference type="Proteomes" id="UP000002596">
    <property type="component" value="Chromosome"/>
</dbReference>
<gene>
    <name evidence="2" type="ordered locus">Aave_4482</name>
</gene>
<evidence type="ECO:0000256" key="1">
    <source>
        <dbReference type="SAM" id="MobiDB-lite"/>
    </source>
</evidence>
<feature type="region of interest" description="Disordered" evidence="1">
    <location>
        <begin position="1"/>
        <end position="30"/>
    </location>
</feature>